<evidence type="ECO:0000259" key="1">
    <source>
        <dbReference type="Pfam" id="PF13480"/>
    </source>
</evidence>
<dbReference type="Gene3D" id="3.40.630.30">
    <property type="match status" value="1"/>
</dbReference>
<sequence>MKEPFIDFWNEHSIPSWPKRLLAVPSYNFLFDLYFNHLCAPVYRHKFLHKLLGKTWYPQSNNSKDFFDNTVFQIMDIPDYLKLEIGVLSDSYQSIKIRQYPGFMVDLRDYKSLDEFLLQQLSTRNRKNLRSKQRKLESDADIRYCFYHGEIEKSEYDRIFDTFYQLLKKRFVEKEMFNRNLMHWKYYYELAYPMILNKQALLFVIYDKDKPITITLNFLYDQHLFSYIQTYDIDYSQYNMGDISMVKHLQWCLENQIQIFDLSKGENDYKLKWSNHRYEHFYHLFYKAGSIHAFLKAQVFQGKLRLAQYLRDKGILGKLFQYDRFFFKRFQKKVAHHDWKAPE</sequence>
<comment type="caution">
    <text evidence="2">The sequence shown here is derived from an EMBL/GenBank/DDBJ whole genome shotgun (WGS) entry which is preliminary data.</text>
</comment>
<evidence type="ECO:0000313" key="3">
    <source>
        <dbReference type="Proteomes" id="UP000295468"/>
    </source>
</evidence>
<dbReference type="Pfam" id="PF13480">
    <property type="entry name" value="Acetyltransf_6"/>
    <property type="match status" value="1"/>
</dbReference>
<feature type="domain" description="BioF2-like acetyltransferase" evidence="1">
    <location>
        <begin position="124"/>
        <end position="270"/>
    </location>
</feature>
<protein>
    <submittedName>
        <fullName evidence="2">Acetyltransferase (GNAT) family protein</fullName>
    </submittedName>
</protein>
<name>A0A4R6TNH6_9FLAO</name>
<keyword evidence="2" id="KW-0808">Transferase</keyword>
<dbReference type="InterPro" id="IPR016181">
    <property type="entry name" value="Acyl_CoA_acyltransferase"/>
</dbReference>
<dbReference type="EMBL" id="SNYI01000002">
    <property type="protein sequence ID" value="TDQ31155.1"/>
    <property type="molecule type" value="Genomic_DNA"/>
</dbReference>
<dbReference type="GO" id="GO:0016740">
    <property type="term" value="F:transferase activity"/>
    <property type="evidence" value="ECO:0007669"/>
    <property type="project" value="UniProtKB-KW"/>
</dbReference>
<keyword evidence="3" id="KW-1185">Reference proteome</keyword>
<dbReference type="OrthoDB" id="1422531at2"/>
<evidence type="ECO:0000313" key="2">
    <source>
        <dbReference type="EMBL" id="TDQ31155.1"/>
    </source>
</evidence>
<proteinExistence type="predicted"/>
<dbReference type="AlphaFoldDB" id="A0A4R6TNH6"/>
<gene>
    <name evidence="2" type="ORF">CLV82_1857</name>
</gene>
<accession>A0A4R6TNH6</accession>
<reference evidence="2 3" key="1">
    <citation type="submission" date="2019-03" db="EMBL/GenBank/DDBJ databases">
        <title>Genomic Encyclopedia of Archaeal and Bacterial Type Strains, Phase II (KMG-II): from individual species to whole genera.</title>
        <authorList>
            <person name="Goeker M."/>
        </authorList>
    </citation>
    <scope>NUCLEOTIDE SEQUENCE [LARGE SCALE GENOMIC DNA]</scope>
    <source>
        <strain evidence="2 3">DSM 18435</strain>
    </source>
</reference>
<dbReference type="Proteomes" id="UP000295468">
    <property type="component" value="Unassembled WGS sequence"/>
</dbReference>
<dbReference type="SUPFAM" id="SSF55729">
    <property type="entry name" value="Acyl-CoA N-acyltransferases (Nat)"/>
    <property type="match status" value="1"/>
</dbReference>
<organism evidence="2 3">
    <name type="scientific">Zeaxanthinibacter enoshimensis</name>
    <dbReference type="NCBI Taxonomy" id="392009"/>
    <lineage>
        <taxon>Bacteria</taxon>
        <taxon>Pseudomonadati</taxon>
        <taxon>Bacteroidota</taxon>
        <taxon>Flavobacteriia</taxon>
        <taxon>Flavobacteriales</taxon>
        <taxon>Flavobacteriaceae</taxon>
        <taxon>Zeaxanthinibacter</taxon>
    </lineage>
</organism>
<dbReference type="InterPro" id="IPR038740">
    <property type="entry name" value="BioF2-like_GNAT_dom"/>
</dbReference>